<dbReference type="EMBL" id="CM029047">
    <property type="protein sequence ID" value="KAG2584356.1"/>
    <property type="molecule type" value="Genomic_DNA"/>
</dbReference>
<dbReference type="Gene3D" id="3.80.10.10">
    <property type="entry name" value="Ribonuclease Inhibitor"/>
    <property type="match status" value="1"/>
</dbReference>
<dbReference type="PANTHER" id="PTHR38926">
    <property type="entry name" value="F-BOX DOMAIN CONTAINING PROTEIN, EXPRESSED"/>
    <property type="match status" value="1"/>
</dbReference>
<gene>
    <name evidence="1" type="ORF">PVAP13_6KG300700</name>
</gene>
<dbReference type="AlphaFoldDB" id="A0A8T0RGV1"/>
<protein>
    <recommendedName>
        <fullName evidence="3">F-box/LRR-repeat protein 23</fullName>
    </recommendedName>
</protein>
<sequence length="242" mass="28252">MLGAEFACKPWRSVALEEPSLWRRLGMEKASDKHWRWRHVGVEMAMKLVAVDRAAGECEAFKGDFDDEYLPNLVERGPSLKCLHIDDYYNDYESYEGLVEALMKLPILEELQVYFSNIIEDRDENMLQSICKACPHLNKLILMYAASFDLECNEDEYSKERIDGEIPLMPKLHTLKLYECELKGEGLKAILDSCPVLETLHIDGYFDKCEMDKELRMKCARVKNLTLPTREWSDIYDVEEEY</sequence>
<dbReference type="PANTHER" id="PTHR38926:SF74">
    <property type="entry name" value="OS08G0193600 PROTEIN"/>
    <property type="match status" value="1"/>
</dbReference>
<evidence type="ECO:0000313" key="2">
    <source>
        <dbReference type="Proteomes" id="UP000823388"/>
    </source>
</evidence>
<accession>A0A8T0RGV1</accession>
<dbReference type="Proteomes" id="UP000823388">
    <property type="component" value="Chromosome 6K"/>
</dbReference>
<name>A0A8T0RGV1_PANVG</name>
<evidence type="ECO:0008006" key="3">
    <source>
        <dbReference type="Google" id="ProtNLM"/>
    </source>
</evidence>
<evidence type="ECO:0000313" key="1">
    <source>
        <dbReference type="EMBL" id="KAG2584356.1"/>
    </source>
</evidence>
<comment type="caution">
    <text evidence="1">The sequence shown here is derived from an EMBL/GenBank/DDBJ whole genome shotgun (WGS) entry which is preliminary data.</text>
</comment>
<keyword evidence="2" id="KW-1185">Reference proteome</keyword>
<dbReference type="SUPFAM" id="SSF52047">
    <property type="entry name" value="RNI-like"/>
    <property type="match status" value="1"/>
</dbReference>
<reference evidence="1 2" key="1">
    <citation type="submission" date="2020-05" db="EMBL/GenBank/DDBJ databases">
        <title>WGS assembly of Panicum virgatum.</title>
        <authorList>
            <person name="Lovell J.T."/>
            <person name="Jenkins J."/>
            <person name="Shu S."/>
            <person name="Juenger T.E."/>
            <person name="Schmutz J."/>
        </authorList>
    </citation>
    <scope>NUCLEOTIDE SEQUENCE [LARGE SCALE GENOMIC DNA]</scope>
    <source>
        <strain evidence="2">cv. AP13</strain>
    </source>
</reference>
<proteinExistence type="predicted"/>
<organism evidence="1 2">
    <name type="scientific">Panicum virgatum</name>
    <name type="common">Blackwell switchgrass</name>
    <dbReference type="NCBI Taxonomy" id="38727"/>
    <lineage>
        <taxon>Eukaryota</taxon>
        <taxon>Viridiplantae</taxon>
        <taxon>Streptophyta</taxon>
        <taxon>Embryophyta</taxon>
        <taxon>Tracheophyta</taxon>
        <taxon>Spermatophyta</taxon>
        <taxon>Magnoliopsida</taxon>
        <taxon>Liliopsida</taxon>
        <taxon>Poales</taxon>
        <taxon>Poaceae</taxon>
        <taxon>PACMAD clade</taxon>
        <taxon>Panicoideae</taxon>
        <taxon>Panicodae</taxon>
        <taxon>Paniceae</taxon>
        <taxon>Panicinae</taxon>
        <taxon>Panicum</taxon>
        <taxon>Panicum sect. Hiantes</taxon>
    </lineage>
</organism>
<dbReference type="InterPro" id="IPR032675">
    <property type="entry name" value="LRR_dom_sf"/>
</dbReference>